<name>H6BSV6_EXODN</name>
<dbReference type="EMBL" id="JH226131">
    <property type="protein sequence ID" value="EHY54260.1"/>
    <property type="molecule type" value="Genomic_DNA"/>
</dbReference>
<dbReference type="eggNOG" id="ENOG502T52N">
    <property type="taxonomic scope" value="Eukaryota"/>
</dbReference>
<reference evidence="2" key="1">
    <citation type="submission" date="2011-07" db="EMBL/GenBank/DDBJ databases">
        <title>The Genome Sequence of Exophiala (Wangiella) dermatitidis NIH/UT8656.</title>
        <authorList>
            <consortium name="The Broad Institute Genome Sequencing Platform"/>
            <person name="Cuomo C."/>
            <person name="Wang Z."/>
            <person name="Hunicke-Smith S."/>
            <person name="Szanislo P.J."/>
            <person name="Earl A."/>
            <person name="Young S.K."/>
            <person name="Zeng Q."/>
            <person name="Gargeya S."/>
            <person name="Fitzgerald M."/>
            <person name="Haas B."/>
            <person name="Abouelleil A."/>
            <person name="Alvarado L."/>
            <person name="Arachchi H.M."/>
            <person name="Berlin A."/>
            <person name="Brown A."/>
            <person name="Chapman S.B."/>
            <person name="Chen Z."/>
            <person name="Dunbar C."/>
            <person name="Freedman E."/>
            <person name="Gearin G."/>
            <person name="Gellesch M."/>
            <person name="Goldberg J."/>
            <person name="Griggs A."/>
            <person name="Gujja S."/>
            <person name="Heiman D."/>
            <person name="Howarth C."/>
            <person name="Larson L."/>
            <person name="Lui A."/>
            <person name="MacDonald P.J.P."/>
            <person name="Montmayeur A."/>
            <person name="Murphy C."/>
            <person name="Neiman D."/>
            <person name="Pearson M."/>
            <person name="Priest M."/>
            <person name="Roberts A."/>
            <person name="Saif S."/>
            <person name="Shea T."/>
            <person name="Shenoy N."/>
            <person name="Sisk P."/>
            <person name="Stolte C."/>
            <person name="Sykes S."/>
            <person name="Wortman J."/>
            <person name="Nusbaum C."/>
            <person name="Birren B."/>
        </authorList>
    </citation>
    <scope>NUCLEOTIDE SEQUENCE</scope>
    <source>
        <strain evidence="2">NIH/UT8656</strain>
    </source>
</reference>
<gene>
    <name evidence="2" type="ORF">HMPREF1120_02431</name>
</gene>
<dbReference type="InParanoid" id="H6BSV6"/>
<organism evidence="2 3">
    <name type="scientific">Exophiala dermatitidis (strain ATCC 34100 / CBS 525.76 / NIH/UT8656)</name>
    <name type="common">Black yeast</name>
    <name type="synonym">Wangiella dermatitidis</name>
    <dbReference type="NCBI Taxonomy" id="858893"/>
    <lineage>
        <taxon>Eukaryota</taxon>
        <taxon>Fungi</taxon>
        <taxon>Dikarya</taxon>
        <taxon>Ascomycota</taxon>
        <taxon>Pezizomycotina</taxon>
        <taxon>Eurotiomycetes</taxon>
        <taxon>Chaetothyriomycetidae</taxon>
        <taxon>Chaetothyriales</taxon>
        <taxon>Herpotrichiellaceae</taxon>
        <taxon>Exophiala</taxon>
    </lineage>
</organism>
<feature type="region of interest" description="Disordered" evidence="1">
    <location>
        <begin position="436"/>
        <end position="459"/>
    </location>
</feature>
<keyword evidence="3" id="KW-1185">Reference proteome</keyword>
<feature type="region of interest" description="Disordered" evidence="1">
    <location>
        <begin position="310"/>
        <end position="415"/>
    </location>
</feature>
<proteinExistence type="predicted"/>
<sequence>MTLTPDGNVSRKLKSIFRKTRSWLESWALQDLGAESLKNLEAAVRTRAQNDSTCLMSERALCALQSGQLPPEEVFNMVINMTIMEKTFLRPFAYLTTNEQETDIEDALKWTVELASRDSSNGGNSLRAAIIRALDAPHWPQDQEISPRSRSTNMKEYRSTYCVARTNDFLARHRHFLRKESDKKSENLRHKELLSIFVSAMELSSTLAAENPKIKIHFLANMLDARYTTQHKSLRPSDALNLATSEQDDDGLDPWAIGLEGQPIDMVIEPLVTREGDAGGENYNLSTVLHKAMVWMVKDDDLTEADRVRLQQRSEPQTAADVVLTDTYRNPDSAQRQHNLRKRKYSSDAAPAASRDDGAAVAGKYSRHGTPSSVPNRLQGNYTVYTSARPDSAPPSSPVASTRSTLGSGRDLPNSNMVIDQSLRLSMSMWHEISKNIAKDEEEDPDWLPQKKQRRDEFN</sequence>
<protein>
    <submittedName>
        <fullName evidence="2">Uncharacterized protein</fullName>
    </submittedName>
</protein>
<dbReference type="Proteomes" id="UP000007304">
    <property type="component" value="Unassembled WGS sequence"/>
</dbReference>
<evidence type="ECO:0000313" key="3">
    <source>
        <dbReference type="Proteomes" id="UP000007304"/>
    </source>
</evidence>
<dbReference type="RefSeq" id="XP_009154721.1">
    <property type="nucleotide sequence ID" value="XM_009156473.1"/>
</dbReference>
<feature type="compositionally biased region" description="Polar residues" evidence="1">
    <location>
        <begin position="327"/>
        <end position="337"/>
    </location>
</feature>
<evidence type="ECO:0000313" key="2">
    <source>
        <dbReference type="EMBL" id="EHY54260.1"/>
    </source>
</evidence>
<dbReference type="AlphaFoldDB" id="H6BSV6"/>
<evidence type="ECO:0000256" key="1">
    <source>
        <dbReference type="SAM" id="MobiDB-lite"/>
    </source>
</evidence>
<dbReference type="VEuPathDB" id="FungiDB:HMPREF1120_02431"/>
<feature type="compositionally biased region" description="Polar residues" evidence="1">
    <location>
        <begin position="369"/>
        <end position="385"/>
    </location>
</feature>
<dbReference type="GeneID" id="20307070"/>
<accession>H6BSV6</accession>
<dbReference type="HOGENOM" id="CLU_595856_0_0_1"/>